<evidence type="ECO:0000313" key="3">
    <source>
        <dbReference type="EMBL" id="KNC72323.1"/>
    </source>
</evidence>
<dbReference type="SMART" id="SM00091">
    <property type="entry name" value="PAS"/>
    <property type="match status" value="1"/>
</dbReference>
<dbReference type="Gene3D" id="3.30.450.20">
    <property type="entry name" value="PAS domain"/>
    <property type="match status" value="2"/>
</dbReference>
<name>A0A0L0F881_9EUKA</name>
<dbReference type="InterPro" id="IPR000014">
    <property type="entry name" value="PAS"/>
</dbReference>
<dbReference type="SUPFAM" id="SSF55785">
    <property type="entry name" value="PYP-like sensor domain (PAS domain)"/>
    <property type="match status" value="2"/>
</dbReference>
<dbReference type="PROSITE" id="PS50113">
    <property type="entry name" value="PAC"/>
    <property type="match status" value="1"/>
</dbReference>
<dbReference type="PROSITE" id="PS50112">
    <property type="entry name" value="PAS"/>
    <property type="match status" value="1"/>
</dbReference>
<reference evidence="3 4" key="1">
    <citation type="submission" date="2011-02" db="EMBL/GenBank/DDBJ databases">
        <title>The Genome Sequence of Sphaeroforma arctica JP610.</title>
        <authorList>
            <consortium name="The Broad Institute Genome Sequencing Platform"/>
            <person name="Russ C."/>
            <person name="Cuomo C."/>
            <person name="Young S.K."/>
            <person name="Zeng Q."/>
            <person name="Gargeya S."/>
            <person name="Alvarado L."/>
            <person name="Berlin A."/>
            <person name="Chapman S.B."/>
            <person name="Chen Z."/>
            <person name="Freedman E."/>
            <person name="Gellesch M."/>
            <person name="Goldberg J."/>
            <person name="Griggs A."/>
            <person name="Gujja S."/>
            <person name="Heilman E."/>
            <person name="Heiman D."/>
            <person name="Howarth C."/>
            <person name="Mehta T."/>
            <person name="Neiman D."/>
            <person name="Pearson M."/>
            <person name="Roberts A."/>
            <person name="Saif S."/>
            <person name="Shea T."/>
            <person name="Shenoy N."/>
            <person name="Sisk P."/>
            <person name="Stolte C."/>
            <person name="Sykes S."/>
            <person name="White J."/>
            <person name="Yandava C."/>
            <person name="Burger G."/>
            <person name="Gray M.W."/>
            <person name="Holland P.W.H."/>
            <person name="King N."/>
            <person name="Lang F.B.F."/>
            <person name="Roger A.J."/>
            <person name="Ruiz-Trillo I."/>
            <person name="Haas B."/>
            <person name="Nusbaum C."/>
            <person name="Birren B."/>
        </authorList>
    </citation>
    <scope>NUCLEOTIDE SEQUENCE [LARGE SCALE GENOMIC DNA]</scope>
    <source>
        <strain evidence="3 4">JP610</strain>
    </source>
</reference>
<dbReference type="OrthoDB" id="60033at2759"/>
<keyword evidence="4" id="KW-1185">Reference proteome</keyword>
<dbReference type="NCBIfam" id="TIGR00229">
    <property type="entry name" value="sensory_box"/>
    <property type="match status" value="2"/>
</dbReference>
<gene>
    <name evidence="3" type="ORF">SARC_15123</name>
</gene>
<evidence type="ECO:0000259" key="1">
    <source>
        <dbReference type="PROSITE" id="PS50112"/>
    </source>
</evidence>
<sequence length="176" mass="19931">MYVHNRVLTPKPHFSGRIHQHYVDRYLHSGEYAKGRAVGNSRKLVGKRKDGSLFAMSLTVSEIAGLDRERTFVGFIRDLTHLEKMQEELEKKTQRTMDIFDSSYDGMVVVDIEGSIQSCNVTACRMFGYTRQEALQLNANTLLRGTLTRTAEWERVKRSLGMVQGLALQQGGTCEG</sequence>
<dbReference type="AlphaFoldDB" id="A0A0L0F881"/>
<dbReference type="RefSeq" id="XP_014146225.1">
    <property type="nucleotide sequence ID" value="XM_014290750.1"/>
</dbReference>
<dbReference type="Pfam" id="PF13188">
    <property type="entry name" value="PAS_8"/>
    <property type="match status" value="1"/>
</dbReference>
<accession>A0A0L0F881</accession>
<evidence type="ECO:0000259" key="2">
    <source>
        <dbReference type="PROSITE" id="PS50113"/>
    </source>
</evidence>
<evidence type="ECO:0008006" key="5">
    <source>
        <dbReference type="Google" id="ProtNLM"/>
    </source>
</evidence>
<protein>
    <recommendedName>
        <fullName evidence="5">PAS domain-containing protein</fullName>
    </recommendedName>
</protein>
<organism evidence="3 4">
    <name type="scientific">Sphaeroforma arctica JP610</name>
    <dbReference type="NCBI Taxonomy" id="667725"/>
    <lineage>
        <taxon>Eukaryota</taxon>
        <taxon>Ichthyosporea</taxon>
        <taxon>Ichthyophonida</taxon>
        <taxon>Sphaeroforma</taxon>
    </lineage>
</organism>
<feature type="non-terminal residue" evidence="3">
    <location>
        <position position="176"/>
    </location>
</feature>
<dbReference type="EMBL" id="KQ247246">
    <property type="protein sequence ID" value="KNC72323.1"/>
    <property type="molecule type" value="Genomic_DNA"/>
</dbReference>
<dbReference type="GeneID" id="25915627"/>
<dbReference type="CDD" id="cd00130">
    <property type="entry name" value="PAS"/>
    <property type="match status" value="1"/>
</dbReference>
<dbReference type="Proteomes" id="UP000054560">
    <property type="component" value="Unassembled WGS sequence"/>
</dbReference>
<feature type="domain" description="PAS" evidence="1">
    <location>
        <begin position="92"/>
        <end position="135"/>
    </location>
</feature>
<proteinExistence type="predicted"/>
<dbReference type="InterPro" id="IPR035965">
    <property type="entry name" value="PAS-like_dom_sf"/>
</dbReference>
<feature type="domain" description="PAC" evidence="2">
    <location>
        <begin position="38"/>
        <end position="91"/>
    </location>
</feature>
<dbReference type="InterPro" id="IPR000700">
    <property type="entry name" value="PAS-assoc_C"/>
</dbReference>
<evidence type="ECO:0000313" key="4">
    <source>
        <dbReference type="Proteomes" id="UP000054560"/>
    </source>
</evidence>